<dbReference type="InterPro" id="IPR016166">
    <property type="entry name" value="FAD-bd_PCMH"/>
</dbReference>
<dbReference type="InterPro" id="IPR036318">
    <property type="entry name" value="FAD-bd_PCMH-like_sf"/>
</dbReference>
<accession>A0A4S2N6G9</accession>
<dbReference type="InterPro" id="IPR012951">
    <property type="entry name" value="BBE"/>
</dbReference>
<feature type="domain" description="FAD-binding PCMH-type" evidence="7">
    <location>
        <begin position="147"/>
        <end position="326"/>
    </location>
</feature>
<evidence type="ECO:0000256" key="3">
    <source>
        <dbReference type="ARBA" id="ARBA00022630"/>
    </source>
</evidence>
<dbReference type="InterPro" id="IPR016169">
    <property type="entry name" value="FAD-bd_PCMH_sub2"/>
</dbReference>
<sequence length="628" mass="67778">MRVSVAILLGSLLLAASSVALPSESVDSATLVDTAFSSTAGHSNAEKGNKGGSKLSCKVFPGDREWPSDKLFEKLGKQSAGGIVKPDPLAKPCYTGSAFDAAKCGSVSENWADPYLHSGHPSSIMSPLYSGLSCIPTDDPSSGTCSLGGYPVYVLNALNAKDVQLAVKFAREHNIRLVIKNTGHDFSGKSSGAGSLSVRTHAMKSVEFIKKYKKHGWNGSAFKVGAGVQVLELYQAAAGQGLVVVGGEAESVGFTGGYMQGGGHSPISGLLGMAADHILSLEVVLASGQIVTASTTSYPDLFYAIRGGGGSTFGIVTSATVKAFPDFPCTKSSFTFTSSARDLANLNTLENSDFWTVFEEYLKHMKAHTDVGAYAYLSVIPMGPNPNQLTFGMQSFFAPKKTAEQTIAMLQPVFDKAAEVNITIDNLDTQYHPSFFPAWRAGFPKERIGGWNSQPASRMFPKRLWKDSSSISALFKAIREVISVPGGMLIGLQLQAPLQDRKVTNAVNPAFRENVLHAITFTGWPAELRDLKAIKDYQREFSEVTMKKWRDLAPESGAYLNEADINEPNWQQSFYGGGKRYQKLLKIKKKYDPRGIFYAETTVGSEEWTTDEDRIGRLCPVSKKGGKA</sequence>
<dbReference type="GO" id="GO:0016491">
    <property type="term" value="F:oxidoreductase activity"/>
    <property type="evidence" value="ECO:0007669"/>
    <property type="project" value="UniProtKB-KW"/>
</dbReference>
<dbReference type="SUPFAM" id="SSF56176">
    <property type="entry name" value="FAD-binding/transporter-associated domain-like"/>
    <property type="match status" value="1"/>
</dbReference>
<dbReference type="AlphaFoldDB" id="A0A4S2N6G9"/>
<dbReference type="OrthoDB" id="9983560at2759"/>
<keyword evidence="9" id="KW-1185">Reference proteome</keyword>
<keyword evidence="6" id="KW-0732">Signal</keyword>
<name>A0A4S2N6G9_9PEZI</name>
<dbReference type="InterPro" id="IPR050416">
    <property type="entry name" value="FAD-linked_Oxidoreductase"/>
</dbReference>
<reference evidence="8 9" key="1">
    <citation type="submission" date="2019-04" db="EMBL/GenBank/DDBJ databases">
        <title>Comparative genomics and transcriptomics to analyze fruiting body development in filamentous ascomycetes.</title>
        <authorList>
            <consortium name="DOE Joint Genome Institute"/>
            <person name="Lutkenhaus R."/>
            <person name="Traeger S."/>
            <person name="Breuer J."/>
            <person name="Kuo A."/>
            <person name="Lipzen A."/>
            <person name="Pangilinan J."/>
            <person name="Dilworth D."/>
            <person name="Sandor L."/>
            <person name="Poggeler S."/>
            <person name="Barry K."/>
            <person name="Grigoriev I.V."/>
            <person name="Nowrousian M."/>
        </authorList>
    </citation>
    <scope>NUCLEOTIDE SEQUENCE [LARGE SCALE GENOMIC DNA]</scope>
    <source>
        <strain evidence="8 9">CBS 389.68</strain>
    </source>
</reference>
<dbReference type="GO" id="GO:0071949">
    <property type="term" value="F:FAD binding"/>
    <property type="evidence" value="ECO:0007669"/>
    <property type="project" value="InterPro"/>
</dbReference>
<keyword evidence="4" id="KW-0274">FAD</keyword>
<dbReference type="Pfam" id="PF08031">
    <property type="entry name" value="BBE"/>
    <property type="match status" value="1"/>
</dbReference>
<feature type="chain" id="PRO_5020343988" description="FAD-binding PCMH-type domain-containing protein" evidence="6">
    <location>
        <begin position="21"/>
        <end position="628"/>
    </location>
</feature>
<dbReference type="Gene3D" id="3.30.465.10">
    <property type="match status" value="2"/>
</dbReference>
<feature type="signal peptide" evidence="6">
    <location>
        <begin position="1"/>
        <end position="20"/>
    </location>
</feature>
<evidence type="ECO:0000313" key="8">
    <source>
        <dbReference type="EMBL" id="TGZ84870.1"/>
    </source>
</evidence>
<dbReference type="PANTHER" id="PTHR42973:SF39">
    <property type="entry name" value="FAD-BINDING PCMH-TYPE DOMAIN-CONTAINING PROTEIN"/>
    <property type="match status" value="1"/>
</dbReference>
<evidence type="ECO:0000256" key="1">
    <source>
        <dbReference type="ARBA" id="ARBA00001974"/>
    </source>
</evidence>
<protein>
    <recommendedName>
        <fullName evidence="7">FAD-binding PCMH-type domain-containing protein</fullName>
    </recommendedName>
</protein>
<dbReference type="Pfam" id="PF01565">
    <property type="entry name" value="FAD_binding_4"/>
    <property type="match status" value="1"/>
</dbReference>
<evidence type="ECO:0000259" key="7">
    <source>
        <dbReference type="PROSITE" id="PS51387"/>
    </source>
</evidence>
<keyword evidence="5" id="KW-0560">Oxidoreductase</keyword>
<dbReference type="STRING" id="341454.A0A4S2N6G9"/>
<evidence type="ECO:0000256" key="5">
    <source>
        <dbReference type="ARBA" id="ARBA00023002"/>
    </source>
</evidence>
<evidence type="ECO:0000256" key="4">
    <source>
        <dbReference type="ARBA" id="ARBA00022827"/>
    </source>
</evidence>
<organism evidence="8 9">
    <name type="scientific">Ascodesmis nigricans</name>
    <dbReference type="NCBI Taxonomy" id="341454"/>
    <lineage>
        <taxon>Eukaryota</taxon>
        <taxon>Fungi</taxon>
        <taxon>Dikarya</taxon>
        <taxon>Ascomycota</taxon>
        <taxon>Pezizomycotina</taxon>
        <taxon>Pezizomycetes</taxon>
        <taxon>Pezizales</taxon>
        <taxon>Ascodesmidaceae</taxon>
        <taxon>Ascodesmis</taxon>
    </lineage>
</organism>
<evidence type="ECO:0000256" key="6">
    <source>
        <dbReference type="SAM" id="SignalP"/>
    </source>
</evidence>
<evidence type="ECO:0000313" key="9">
    <source>
        <dbReference type="Proteomes" id="UP000298138"/>
    </source>
</evidence>
<dbReference type="EMBL" id="ML220112">
    <property type="protein sequence ID" value="TGZ84870.1"/>
    <property type="molecule type" value="Genomic_DNA"/>
</dbReference>
<comment type="cofactor">
    <cofactor evidence="1">
        <name>FAD</name>
        <dbReference type="ChEBI" id="CHEBI:57692"/>
    </cofactor>
</comment>
<keyword evidence="3" id="KW-0285">Flavoprotein</keyword>
<evidence type="ECO:0000256" key="2">
    <source>
        <dbReference type="ARBA" id="ARBA00005466"/>
    </source>
</evidence>
<dbReference type="Proteomes" id="UP000298138">
    <property type="component" value="Unassembled WGS sequence"/>
</dbReference>
<gene>
    <name evidence="8" type="ORF">EX30DRAFT_313673</name>
</gene>
<dbReference type="PANTHER" id="PTHR42973">
    <property type="entry name" value="BINDING OXIDOREDUCTASE, PUTATIVE (AFU_ORTHOLOGUE AFUA_1G17690)-RELATED"/>
    <property type="match status" value="1"/>
</dbReference>
<dbReference type="InParanoid" id="A0A4S2N6G9"/>
<comment type="similarity">
    <text evidence="2">Belongs to the oxygen-dependent FAD-linked oxidoreductase family.</text>
</comment>
<dbReference type="InterPro" id="IPR006094">
    <property type="entry name" value="Oxid_FAD_bind_N"/>
</dbReference>
<dbReference type="PROSITE" id="PS51387">
    <property type="entry name" value="FAD_PCMH"/>
    <property type="match status" value="1"/>
</dbReference>
<proteinExistence type="inferred from homology"/>